<dbReference type="EMBL" id="BAAANS010000005">
    <property type="protein sequence ID" value="GAA2088915.1"/>
    <property type="molecule type" value="Genomic_DNA"/>
</dbReference>
<name>A0ABN2WBV8_9ACTN</name>
<gene>
    <name evidence="2" type="ORF">GCM10009759_11380</name>
</gene>
<dbReference type="Pfam" id="PF13569">
    <property type="entry name" value="DUF4132"/>
    <property type="match status" value="1"/>
</dbReference>
<protein>
    <recommendedName>
        <fullName evidence="1">DUF4132 domain-containing protein</fullName>
    </recommendedName>
</protein>
<sequence length="1146" mass="124387">MRRWESVDGGSAEFREADGLARAAGFPDEDAFVLPEAWRAHVLPRRRGGVPVPLPAGWPVLDAAAVAEAEDLHMTRPHRAVEQVLTAEGSDPGVVAAVRAYRAGAPDPVGLAAVTAMLREWGDPDWEERAFAGWTARFGLSLAVRAALVSLEVDASELQAPRWGRARVTVRDLDSPYCADPSFGLRVLAAARRALAAAPEGEYASVVAELAELRGTPLRRAVTAFLVPERTEWVDACLAELSGHARGVTLLLRELLVPALGGAEQARRFDAATRGVWLYWTPQLVATLADGVGPAAAPLVAEVLAHYGSEGDRVREYAEYVAEFPTDEAMGELVDRIAAKTVRLVLLETVRRFPVRAVRVLSAAARRGGPDAAAARQLLNGHVAVLRSRLPEILPTLDEESAAYVRGLEGAREPLPEAAPERLPALLVDPPWTRRRAVRKPRVLTGPVADQDVQLLWDEGESAAFAATPFRSWEYTADIGWAEKVRNSEENGWTGQCCRLLAIAPAELMAPYLESWDPRELASCGEQLAPVLARFGPAALRLVLGAAVARPAQVAPVLLPVRGAVAAGVMADALLRLKSVQPVARSWFARHGVAGALLLVPAAVGKAGRERAAAEHALRLVAARQGAEALTAAVAERYGERVAEVVADALDFDPLQAELPAKLPELPSWLRLEVLPQIQLADGSGALTQQAVRHLLTVLQWGKLREPYPGLALVAPALRADTVRAFCWTLLEEWRQVGMPGPDSWTLHALAEFGDDDTARRLAPLLCEWPGLNAHQRAVEGLDVLAAIGTDAALLHLQGIAQRVKFKALKARAQEKIAEVAEGLVLTAEQLGDRLVPDLGLEPDGSTVIDYGSRRFTVGFDEQLRPYVRDADGKRRKDLPAPGVKDDPELAPAERKRFAALKKDVRTLAADQSARLEAAMVTERTWSTGEFTDLLVAHPLLGHLVRRLVWTAAPAGGADGTAFRVAEDRSYADVHDGPFALPPGAVVRLAHPLHLAPADLAAWAELFADYEILQPFRQLGRSVAALTEEEAAGHRLRRFEGHTVPVGRLLGLTKRGWRRGEPQDAGLEFWFHKPLPNGRHLVIEIQPGIAVGLPNEYDEQTFEAVWLDESPGSYWPNGREYRERLGDLEPVVSSELLAELEELTAR</sequence>
<dbReference type="RefSeq" id="WP_344550662.1">
    <property type="nucleotide sequence ID" value="NZ_BAAANS010000005.1"/>
</dbReference>
<evidence type="ECO:0000313" key="2">
    <source>
        <dbReference type="EMBL" id="GAA2088915.1"/>
    </source>
</evidence>
<reference evidence="2 3" key="1">
    <citation type="journal article" date="2019" name="Int. J. Syst. Evol. Microbiol.">
        <title>The Global Catalogue of Microorganisms (GCM) 10K type strain sequencing project: providing services to taxonomists for standard genome sequencing and annotation.</title>
        <authorList>
            <consortium name="The Broad Institute Genomics Platform"/>
            <consortium name="The Broad Institute Genome Sequencing Center for Infectious Disease"/>
            <person name="Wu L."/>
            <person name="Ma J."/>
        </authorList>
    </citation>
    <scope>NUCLEOTIDE SEQUENCE [LARGE SCALE GENOMIC DNA]</scope>
    <source>
        <strain evidence="2 3">JCM 14559</strain>
    </source>
</reference>
<keyword evidence="3" id="KW-1185">Reference proteome</keyword>
<feature type="domain" description="DUF4132" evidence="1">
    <location>
        <begin position="873"/>
        <end position="1057"/>
    </location>
</feature>
<dbReference type="Proteomes" id="UP001500897">
    <property type="component" value="Unassembled WGS sequence"/>
</dbReference>
<dbReference type="InterPro" id="IPR025406">
    <property type="entry name" value="DUF4132"/>
</dbReference>
<accession>A0ABN2WBV8</accession>
<organism evidence="2 3">
    <name type="scientific">Kitasatospora saccharophila</name>
    <dbReference type="NCBI Taxonomy" id="407973"/>
    <lineage>
        <taxon>Bacteria</taxon>
        <taxon>Bacillati</taxon>
        <taxon>Actinomycetota</taxon>
        <taxon>Actinomycetes</taxon>
        <taxon>Kitasatosporales</taxon>
        <taxon>Streptomycetaceae</taxon>
        <taxon>Kitasatospora</taxon>
    </lineage>
</organism>
<evidence type="ECO:0000259" key="1">
    <source>
        <dbReference type="Pfam" id="PF13569"/>
    </source>
</evidence>
<evidence type="ECO:0000313" key="3">
    <source>
        <dbReference type="Proteomes" id="UP001500897"/>
    </source>
</evidence>
<comment type="caution">
    <text evidence="2">The sequence shown here is derived from an EMBL/GenBank/DDBJ whole genome shotgun (WGS) entry which is preliminary data.</text>
</comment>
<proteinExistence type="predicted"/>